<evidence type="ECO:0000313" key="1">
    <source>
        <dbReference type="EMBL" id="AOY78994.1"/>
    </source>
</evidence>
<dbReference type="AlphaFoldDB" id="A0A1D9FUP6"/>
<organism evidence="1 2">
    <name type="scientific">Moorena producens (strain JHB)</name>
    <dbReference type="NCBI Taxonomy" id="1454205"/>
    <lineage>
        <taxon>Bacteria</taxon>
        <taxon>Bacillati</taxon>
        <taxon>Cyanobacteriota</taxon>
        <taxon>Cyanophyceae</taxon>
        <taxon>Coleofasciculales</taxon>
        <taxon>Coleofasciculaceae</taxon>
        <taxon>Moorena</taxon>
    </lineage>
</organism>
<sequence>MLSWYTIEPIDVLLFRESKPFSPGEGSWANGQFPPMPITVFQAIRSALPHYGYKQQDKKRNLTFLGPFLLDEKDTLWLPTPKDLLCVSKKDNSTEAEDYHKDSTDTWDTIKRLQPKDTQPGWDYICFDRDELQPMVPPQLEENEFICGSPQPWIKAEALSKYLQGNNFENKKDNKDKDYFCDHPWSLQILPHIHMKSGTRQVRDEEGYFTEIAVRMHPGWRLVAGISIKIDQTVVRLGGEGHRAIVSPIANFKQWQELEQFSEQKSSNFAYLLTPGIAEKQKAKYGVYPSNWKETLRGCVSDRPLLWGGRTQIKRRLLNSQARGNWQSALSPQRAFVAPGTVYSFGENLPKDKLLLPDSNNDDLETFRQLNYGKLLWGKIK</sequence>
<reference evidence="2" key="1">
    <citation type="submission" date="2016-10" db="EMBL/GenBank/DDBJ databases">
        <title>Comparative genomics uncovers the prolific and rare metabolic potential of the cyanobacterial genus Moorea.</title>
        <authorList>
            <person name="Leao T."/>
            <person name="Castelao G."/>
            <person name="Korobeynikov A."/>
            <person name="Monroe E.A."/>
            <person name="Podell S."/>
            <person name="Glukhov E."/>
            <person name="Allen E."/>
            <person name="Gerwick W.H."/>
            <person name="Gerwick L."/>
        </authorList>
    </citation>
    <scope>NUCLEOTIDE SEQUENCE [LARGE SCALE GENOMIC DNA]</scope>
    <source>
        <strain evidence="2">JHB</strain>
    </source>
</reference>
<dbReference type="Proteomes" id="UP000176944">
    <property type="component" value="Chromosome"/>
</dbReference>
<dbReference type="Gene3D" id="3.30.70.2940">
    <property type="match status" value="1"/>
</dbReference>
<dbReference type="Pfam" id="PF09700">
    <property type="entry name" value="Cas_Cmr3"/>
    <property type="match status" value="1"/>
</dbReference>
<dbReference type="InterPro" id="IPR019117">
    <property type="entry name" value="CRISPR-assoc_protein_Cmr3"/>
</dbReference>
<evidence type="ECO:0000313" key="2">
    <source>
        <dbReference type="Proteomes" id="UP000176944"/>
    </source>
</evidence>
<dbReference type="EMBL" id="CP017708">
    <property type="protein sequence ID" value="AOY78994.1"/>
    <property type="molecule type" value="Genomic_DNA"/>
</dbReference>
<accession>A0A1D9FUP6</accession>
<gene>
    <name evidence="1" type="ORF">BJP36_02825</name>
</gene>
<name>A0A1D9FUP6_MOOP1</name>
<protein>
    <recommendedName>
        <fullName evidence="3">CRISPR-associated protein</fullName>
    </recommendedName>
</protein>
<proteinExistence type="predicted"/>
<evidence type="ECO:0008006" key="3">
    <source>
        <dbReference type="Google" id="ProtNLM"/>
    </source>
</evidence>